<dbReference type="EMBL" id="JAAVNE010000003">
    <property type="protein sequence ID" value="NKC29783.1"/>
    <property type="molecule type" value="Genomic_DNA"/>
</dbReference>
<dbReference type="RefSeq" id="WP_168027415.1">
    <property type="nucleotide sequence ID" value="NZ_JAAVNE010000003.1"/>
</dbReference>
<gene>
    <name evidence="1" type="ORF">HEQ75_02830</name>
</gene>
<accession>A0ABX1E1T5</accession>
<dbReference type="Proteomes" id="UP000787635">
    <property type="component" value="Unassembled WGS sequence"/>
</dbReference>
<protein>
    <submittedName>
        <fullName evidence="1">Uncharacterized protein</fullName>
    </submittedName>
</protein>
<sequence length="73" mass="7211">MDRPDLARSELARLGADLVVNPRLCARLAAALAPDAPPGVAAGLFRAAGYAIDPASLGARPEAEAGSDGAAGD</sequence>
<evidence type="ECO:0000313" key="2">
    <source>
        <dbReference type="Proteomes" id="UP000787635"/>
    </source>
</evidence>
<evidence type="ECO:0000313" key="1">
    <source>
        <dbReference type="EMBL" id="NKC29783.1"/>
    </source>
</evidence>
<keyword evidence="2" id="KW-1185">Reference proteome</keyword>
<reference evidence="1 2" key="1">
    <citation type="submission" date="2020-03" db="EMBL/GenBank/DDBJ databases">
        <title>Roseomonas selenitidurans sp. nov. isolated from urban soil.</title>
        <authorList>
            <person name="Liu H."/>
        </authorList>
    </citation>
    <scope>NUCLEOTIDE SEQUENCE [LARGE SCALE GENOMIC DNA]</scope>
    <source>
        <strain evidence="1 2">BU-1</strain>
    </source>
</reference>
<name>A0ABX1E1T5_9PROT</name>
<organism evidence="1 2">
    <name type="scientific">Falsiroseomonas selenitidurans</name>
    <dbReference type="NCBI Taxonomy" id="2716335"/>
    <lineage>
        <taxon>Bacteria</taxon>
        <taxon>Pseudomonadati</taxon>
        <taxon>Pseudomonadota</taxon>
        <taxon>Alphaproteobacteria</taxon>
        <taxon>Acetobacterales</taxon>
        <taxon>Roseomonadaceae</taxon>
        <taxon>Falsiroseomonas</taxon>
    </lineage>
</organism>
<proteinExistence type="predicted"/>
<comment type="caution">
    <text evidence="1">The sequence shown here is derived from an EMBL/GenBank/DDBJ whole genome shotgun (WGS) entry which is preliminary data.</text>
</comment>